<dbReference type="PROSITE" id="PS50263">
    <property type="entry name" value="CN_HYDROLASE"/>
    <property type="match status" value="1"/>
</dbReference>
<dbReference type="GO" id="GO:0016410">
    <property type="term" value="F:N-acyltransferase activity"/>
    <property type="evidence" value="ECO:0007669"/>
    <property type="project" value="UniProtKB-UniRule"/>
</dbReference>
<name>A0A2T0XRC1_9BURK</name>
<dbReference type="InterPro" id="IPR036526">
    <property type="entry name" value="C-N_Hydrolase_sf"/>
</dbReference>
<feature type="transmembrane region" description="Helical" evidence="9">
    <location>
        <begin position="503"/>
        <end position="521"/>
    </location>
</feature>
<dbReference type="InterPro" id="IPR004563">
    <property type="entry name" value="Apolipo_AcylTrfase"/>
</dbReference>
<comment type="function">
    <text evidence="9">Catalyzes the phospholipid dependent N-acylation of the N-terminal cysteine of apolipoprotein, the last step in lipoprotein maturation.</text>
</comment>
<feature type="transmembrane region" description="Helical" evidence="9">
    <location>
        <begin position="119"/>
        <end position="140"/>
    </location>
</feature>
<comment type="pathway">
    <text evidence="9">Protein modification; lipoprotein biosynthesis (N-acyl transfer).</text>
</comment>
<dbReference type="HAMAP" id="MF_01148">
    <property type="entry name" value="Lnt"/>
    <property type="match status" value="1"/>
</dbReference>
<comment type="similarity">
    <text evidence="2 9">Belongs to the CN hydrolase family. Apolipoprotein N-acyltransferase subfamily.</text>
</comment>
<keyword evidence="12" id="KW-1185">Reference proteome</keyword>
<gene>
    <name evidence="9" type="primary">lnt</name>
    <name evidence="11" type="ORF">BCM14_0005</name>
</gene>
<proteinExistence type="inferred from homology"/>
<dbReference type="EMBL" id="PVTV01000001">
    <property type="protein sequence ID" value="PRZ01495.1"/>
    <property type="molecule type" value="Genomic_DNA"/>
</dbReference>
<keyword evidence="7 9" id="KW-0472">Membrane</keyword>
<dbReference type="CDD" id="cd07571">
    <property type="entry name" value="ALP_N-acyl_transferase"/>
    <property type="match status" value="1"/>
</dbReference>
<dbReference type="Pfam" id="PF00795">
    <property type="entry name" value="CN_hydrolase"/>
    <property type="match status" value="1"/>
</dbReference>
<evidence type="ECO:0000256" key="8">
    <source>
        <dbReference type="ARBA" id="ARBA00023315"/>
    </source>
</evidence>
<evidence type="ECO:0000256" key="9">
    <source>
        <dbReference type="HAMAP-Rule" id="MF_01148"/>
    </source>
</evidence>
<dbReference type="EC" id="2.3.1.269" evidence="9"/>
<evidence type="ECO:0000259" key="10">
    <source>
        <dbReference type="PROSITE" id="PS50263"/>
    </source>
</evidence>
<evidence type="ECO:0000313" key="12">
    <source>
        <dbReference type="Proteomes" id="UP000238308"/>
    </source>
</evidence>
<dbReference type="NCBIfam" id="TIGR00546">
    <property type="entry name" value="lnt"/>
    <property type="match status" value="1"/>
</dbReference>
<comment type="caution">
    <text evidence="11">The sequence shown here is derived from an EMBL/GenBank/DDBJ whole genome shotgun (WGS) entry which is preliminary data.</text>
</comment>
<evidence type="ECO:0000256" key="1">
    <source>
        <dbReference type="ARBA" id="ARBA00004651"/>
    </source>
</evidence>
<dbReference type="RefSeq" id="WP_106225954.1">
    <property type="nucleotide sequence ID" value="NZ_PVTV01000001.1"/>
</dbReference>
<comment type="subcellular location">
    <subcellularLocation>
        <location evidence="1 9">Cell membrane</location>
        <topology evidence="1 9">Multi-pass membrane protein</topology>
    </subcellularLocation>
</comment>
<organism evidence="11 12">
    <name type="scientific">Jezberella montanilacus</name>
    <dbReference type="NCBI Taxonomy" id="323426"/>
    <lineage>
        <taxon>Bacteria</taxon>
        <taxon>Pseudomonadati</taxon>
        <taxon>Pseudomonadota</taxon>
        <taxon>Betaproteobacteria</taxon>
        <taxon>Burkholderiales</taxon>
        <taxon>Alcaligenaceae</taxon>
        <taxon>Jezberella</taxon>
    </lineage>
</organism>
<sequence>MTELAIAALLVLAGTVHALSFAPDPISAWLIGPTNIAMLALLITAIWAAPSRATAVWRGWIFSVSSFCVGLYWLTISMNVSGHMPLPLAGAALFALSAYLAIYPAAAAYLAYRFKPSRTASLAGVLAWASSWTLTEWLRGTVFTGFPWLNTGYSQLETYLGGWAALGGVYLVTFLSALLAGLLALVLFKPLQSLLPTKRSILNLTAACLVTLGGGWLIDQQAWTTPAGDPLNARLVQGGIEQDMKFEPEKILAHIEQHRVLALGSTLAEQRPALVLIPETAMTVFQDQVSPSVWQAWINLASEQNSTIMLGAPLLNRQERRYTNSVIAIDQDTPLSQLTTGQVDRRYDKHHLVPFGEFIPWGFRWFVDLLHIQMGDFDRGLKNQTSFKIRDQLIGPNICYEDVFGEELIATVDTSSKQTDATILANFSNLAWFGDSWALRQHWQMSRMRAIETSRPMLRSTNTGITGAIDHKGHALGTLPTMLPGILDITVQGQRGQTPYARLGNMPILLLSLGFLIWLYIRQRTTR</sequence>
<keyword evidence="4 9" id="KW-0808">Transferase</keyword>
<keyword evidence="11" id="KW-0449">Lipoprotein</keyword>
<comment type="catalytic activity">
    <reaction evidence="9">
        <text>N-terminal S-1,2-diacyl-sn-glyceryl-L-cysteinyl-[lipoprotein] + a glycerophospholipid = N-acyl-S-1,2-diacyl-sn-glyceryl-L-cysteinyl-[lipoprotein] + a 2-acyl-sn-glycero-3-phospholipid + H(+)</text>
        <dbReference type="Rhea" id="RHEA:48228"/>
        <dbReference type="Rhea" id="RHEA-COMP:14681"/>
        <dbReference type="Rhea" id="RHEA-COMP:14684"/>
        <dbReference type="ChEBI" id="CHEBI:15378"/>
        <dbReference type="ChEBI" id="CHEBI:136912"/>
        <dbReference type="ChEBI" id="CHEBI:140656"/>
        <dbReference type="ChEBI" id="CHEBI:140657"/>
        <dbReference type="ChEBI" id="CHEBI:140660"/>
        <dbReference type="EC" id="2.3.1.269"/>
    </reaction>
</comment>
<keyword evidence="8 9" id="KW-0012">Acyltransferase</keyword>
<dbReference type="UniPathway" id="UPA00666"/>
<evidence type="ECO:0000256" key="2">
    <source>
        <dbReference type="ARBA" id="ARBA00010065"/>
    </source>
</evidence>
<dbReference type="InterPro" id="IPR003010">
    <property type="entry name" value="C-N_Hydrolase"/>
</dbReference>
<dbReference type="PANTHER" id="PTHR38686:SF1">
    <property type="entry name" value="APOLIPOPROTEIN N-ACYLTRANSFERASE"/>
    <property type="match status" value="1"/>
</dbReference>
<dbReference type="Pfam" id="PF20154">
    <property type="entry name" value="LNT_N"/>
    <property type="match status" value="1"/>
</dbReference>
<feature type="transmembrane region" description="Helical" evidence="9">
    <location>
        <begin position="88"/>
        <end position="112"/>
    </location>
</feature>
<evidence type="ECO:0000256" key="3">
    <source>
        <dbReference type="ARBA" id="ARBA00022475"/>
    </source>
</evidence>
<keyword evidence="3 9" id="KW-1003">Cell membrane</keyword>
<dbReference type="InterPro" id="IPR045378">
    <property type="entry name" value="LNT_N"/>
</dbReference>
<feature type="domain" description="CN hydrolase" evidence="10">
    <location>
        <begin position="236"/>
        <end position="493"/>
    </location>
</feature>
<dbReference type="Proteomes" id="UP000238308">
    <property type="component" value="Unassembled WGS sequence"/>
</dbReference>
<evidence type="ECO:0000313" key="11">
    <source>
        <dbReference type="EMBL" id="PRZ01495.1"/>
    </source>
</evidence>
<evidence type="ECO:0000256" key="4">
    <source>
        <dbReference type="ARBA" id="ARBA00022679"/>
    </source>
</evidence>
<dbReference type="PANTHER" id="PTHR38686">
    <property type="entry name" value="APOLIPOPROTEIN N-ACYLTRANSFERASE"/>
    <property type="match status" value="1"/>
</dbReference>
<reference evidence="11 12" key="1">
    <citation type="submission" date="2018-03" db="EMBL/GenBank/DDBJ databases">
        <title>Genomic Encyclopedia of Type Strains, Phase III (KMG-III): the genomes of soil and plant-associated and newly described type strains.</title>
        <authorList>
            <person name="Whitman W."/>
        </authorList>
    </citation>
    <scope>NUCLEOTIDE SEQUENCE [LARGE SCALE GENOMIC DNA]</scope>
    <source>
        <strain evidence="11 12">MWH-P2sevCIIIb</strain>
    </source>
</reference>
<accession>A0A2T0XRC1</accession>
<feature type="transmembrane region" description="Helical" evidence="9">
    <location>
        <begin position="28"/>
        <end position="48"/>
    </location>
</feature>
<protein>
    <recommendedName>
        <fullName evidence="9">Apolipoprotein N-acyltransferase</fullName>
        <shortName evidence="9">ALP N-acyltransferase</shortName>
        <ecNumber evidence="9">2.3.1.269</ecNumber>
    </recommendedName>
</protein>
<dbReference type="AlphaFoldDB" id="A0A2T0XRC1"/>
<keyword evidence="6 9" id="KW-1133">Transmembrane helix</keyword>
<feature type="transmembrane region" description="Helical" evidence="9">
    <location>
        <begin position="55"/>
        <end position="76"/>
    </location>
</feature>
<keyword evidence="5 9" id="KW-0812">Transmembrane</keyword>
<dbReference type="Gene3D" id="3.60.110.10">
    <property type="entry name" value="Carbon-nitrogen hydrolase"/>
    <property type="match status" value="1"/>
</dbReference>
<feature type="transmembrane region" description="Helical" evidence="9">
    <location>
        <begin position="200"/>
        <end position="218"/>
    </location>
</feature>
<evidence type="ECO:0000256" key="6">
    <source>
        <dbReference type="ARBA" id="ARBA00022989"/>
    </source>
</evidence>
<dbReference type="OrthoDB" id="9804277at2"/>
<dbReference type="GO" id="GO:0005886">
    <property type="term" value="C:plasma membrane"/>
    <property type="evidence" value="ECO:0007669"/>
    <property type="project" value="UniProtKB-SubCell"/>
</dbReference>
<evidence type="ECO:0000256" key="7">
    <source>
        <dbReference type="ARBA" id="ARBA00023136"/>
    </source>
</evidence>
<dbReference type="GO" id="GO:0042158">
    <property type="term" value="P:lipoprotein biosynthetic process"/>
    <property type="evidence" value="ECO:0007669"/>
    <property type="project" value="UniProtKB-UniRule"/>
</dbReference>
<feature type="transmembrane region" description="Helical" evidence="9">
    <location>
        <begin position="160"/>
        <end position="188"/>
    </location>
</feature>
<evidence type="ECO:0000256" key="5">
    <source>
        <dbReference type="ARBA" id="ARBA00022692"/>
    </source>
</evidence>
<dbReference type="SUPFAM" id="SSF56317">
    <property type="entry name" value="Carbon-nitrogen hydrolase"/>
    <property type="match status" value="1"/>
</dbReference>